<dbReference type="InterPro" id="IPR049050">
    <property type="entry name" value="nSTAND3"/>
</dbReference>
<evidence type="ECO:0000256" key="1">
    <source>
        <dbReference type="SAM" id="MobiDB-lite"/>
    </source>
</evidence>
<proteinExistence type="predicted"/>
<feature type="domain" description="Restriction endonuclease type IV Mrr" evidence="2">
    <location>
        <begin position="7"/>
        <end position="68"/>
    </location>
</feature>
<dbReference type="Gene3D" id="3.40.50.300">
    <property type="entry name" value="P-loop containing nucleotide triphosphate hydrolases"/>
    <property type="match status" value="1"/>
</dbReference>
<name>A0A1G7NEM1_9GAMM</name>
<gene>
    <name evidence="4" type="ORF">SAMN05216571_101392</name>
</gene>
<dbReference type="SUPFAM" id="SSF52540">
    <property type="entry name" value="P-loop containing nucleoside triphosphate hydrolases"/>
    <property type="match status" value="1"/>
</dbReference>
<reference evidence="4 5" key="1">
    <citation type="submission" date="2016-10" db="EMBL/GenBank/DDBJ databases">
        <authorList>
            <person name="de Groot N.N."/>
        </authorList>
    </citation>
    <scope>NUCLEOTIDE SEQUENCE [LARGE SCALE GENOMIC DNA]</scope>
    <source>
        <strain evidence="4 5">BH539</strain>
    </source>
</reference>
<dbReference type="Pfam" id="PF04471">
    <property type="entry name" value="Mrr_cat"/>
    <property type="match status" value="1"/>
</dbReference>
<dbReference type="STRING" id="284577.SAMN05216571_101392"/>
<organism evidence="4 5">
    <name type="scientific">Onishia taeanensis</name>
    <dbReference type="NCBI Taxonomy" id="284577"/>
    <lineage>
        <taxon>Bacteria</taxon>
        <taxon>Pseudomonadati</taxon>
        <taxon>Pseudomonadota</taxon>
        <taxon>Gammaproteobacteria</taxon>
        <taxon>Oceanospirillales</taxon>
        <taxon>Halomonadaceae</taxon>
        <taxon>Onishia</taxon>
    </lineage>
</organism>
<evidence type="ECO:0000259" key="3">
    <source>
        <dbReference type="Pfam" id="PF20720"/>
    </source>
</evidence>
<dbReference type="Gene3D" id="3.40.1350.10">
    <property type="match status" value="1"/>
</dbReference>
<feature type="compositionally biased region" description="Basic and acidic residues" evidence="1">
    <location>
        <begin position="741"/>
        <end position="750"/>
    </location>
</feature>
<dbReference type="GO" id="GO:0004519">
    <property type="term" value="F:endonuclease activity"/>
    <property type="evidence" value="ECO:0007669"/>
    <property type="project" value="UniProtKB-KW"/>
</dbReference>
<evidence type="ECO:0000313" key="4">
    <source>
        <dbReference type="EMBL" id="SDF72371.1"/>
    </source>
</evidence>
<accession>A0A1G7NEM1</accession>
<dbReference type="OrthoDB" id="9806903at2"/>
<evidence type="ECO:0000313" key="5">
    <source>
        <dbReference type="Proteomes" id="UP000198641"/>
    </source>
</evidence>
<keyword evidence="4" id="KW-0378">Hydrolase</keyword>
<feature type="compositionally biased region" description="Acidic residues" evidence="1">
    <location>
        <begin position="751"/>
        <end position="760"/>
    </location>
</feature>
<protein>
    <submittedName>
        <fullName evidence="4">Restriction endonuclease</fullName>
    </submittedName>
</protein>
<dbReference type="InterPro" id="IPR027417">
    <property type="entry name" value="P-loop_NTPase"/>
</dbReference>
<dbReference type="RefSeq" id="WP_092522526.1">
    <property type="nucleotide sequence ID" value="NZ_FNCI01000001.1"/>
</dbReference>
<keyword evidence="4" id="KW-0540">Nuclease</keyword>
<keyword evidence="5" id="KW-1185">Reference proteome</keyword>
<dbReference type="Pfam" id="PF20720">
    <property type="entry name" value="nSTAND3"/>
    <property type="match status" value="1"/>
</dbReference>
<keyword evidence="4" id="KW-0255">Endonuclease</keyword>
<dbReference type="GO" id="GO:0003677">
    <property type="term" value="F:DNA binding"/>
    <property type="evidence" value="ECO:0007669"/>
    <property type="project" value="InterPro"/>
</dbReference>
<dbReference type="Proteomes" id="UP000198641">
    <property type="component" value="Unassembled WGS sequence"/>
</dbReference>
<dbReference type="AlphaFoldDB" id="A0A1G7NEM1"/>
<feature type="region of interest" description="Disordered" evidence="1">
    <location>
        <begin position="741"/>
        <end position="760"/>
    </location>
</feature>
<sequence>MPHYDFKQLSPNDFENLSRDLIQERDNIELESFKTGRDQGIDFRHSHADGDIIVQCKHYAGTGFSGLISSLIKEAEKIEQTRININRYILTTSVGLTPANKSKIQDIFGSKIKSGDIIGADDLNNLLGKYPSIERKYYKLWLASRAVLDRVIHNNSITQSEFEIYRIHRDIQRYVMSNAYPKALHMLDSERVVIISGVPGVGKTSLAKMLLYAHLERGYEIISIMNDFQTGRERYQRDKKQIFYFDDFMGATFLGERATEFTRNEDRAILDFIDMVQSSPSARLVMTTREHILRQAIATSEKLKHSNIIDSRFVLEIGAYSLKQRAEILYNHIYFSQLPKGYRSALLANKFYKEIVTHNKFNPRLIEWLSTFQRIKSIDPQNYQDFVRNLLADPAEIWRHAYEQQISDAGRSVLLSLYTYSGTCDPTNLEQAFNKLHYLRAQRYGFSTEPSNWRRALHELNGSFIHPGEKIKVIDPSVLDMLNSVIRQDTLNAVDMIEGAIDFKQANKIIKFSLNPENENILRQLSTNESKVANSLERLFNDRKKPSPNYGGLIFYSNIERIITTIIETAERLQSGVICELARSKIDATIDELTSNSFDVDGGIVLLNTVSNSTLTFANKKEELQSKISKAIIEEAMKVCSSNEIENLLETTPFEKESNELHDEIENLIDTYRDEFFYDELKDCNSTSDYETLKASLSTIADKSGFDFSPEFQSITEKISEIEEHEMAYEDHMYEAWKETRHDRKNKDQGLDDLFDSLLD</sequence>
<dbReference type="InterPro" id="IPR007560">
    <property type="entry name" value="Restrct_endonuc_IV_Mrr"/>
</dbReference>
<feature type="domain" description="Novel STAND NTPase 3" evidence="3">
    <location>
        <begin position="174"/>
        <end position="335"/>
    </location>
</feature>
<dbReference type="GO" id="GO:0009307">
    <property type="term" value="P:DNA restriction-modification system"/>
    <property type="evidence" value="ECO:0007669"/>
    <property type="project" value="InterPro"/>
</dbReference>
<dbReference type="InterPro" id="IPR011856">
    <property type="entry name" value="tRNA_endonuc-like_dom_sf"/>
</dbReference>
<dbReference type="EMBL" id="FNCI01000001">
    <property type="protein sequence ID" value="SDF72371.1"/>
    <property type="molecule type" value="Genomic_DNA"/>
</dbReference>
<evidence type="ECO:0000259" key="2">
    <source>
        <dbReference type="Pfam" id="PF04471"/>
    </source>
</evidence>